<gene>
    <name evidence="2" type="ORF">D7Z96_02935</name>
</gene>
<protein>
    <submittedName>
        <fullName evidence="2">Uncharacterized protein</fullName>
    </submittedName>
</protein>
<keyword evidence="1" id="KW-0472">Membrane</keyword>
<feature type="transmembrane region" description="Helical" evidence="1">
    <location>
        <begin position="107"/>
        <end position="130"/>
    </location>
</feature>
<feature type="transmembrane region" description="Helical" evidence="1">
    <location>
        <begin position="12"/>
        <end position="34"/>
    </location>
</feature>
<feature type="transmembrane region" description="Helical" evidence="1">
    <location>
        <begin position="471"/>
        <end position="489"/>
    </location>
</feature>
<feature type="transmembrane region" description="Helical" evidence="1">
    <location>
        <begin position="381"/>
        <end position="398"/>
    </location>
</feature>
<feature type="transmembrane region" description="Helical" evidence="1">
    <location>
        <begin position="239"/>
        <end position="256"/>
    </location>
</feature>
<feature type="transmembrane region" description="Helical" evidence="1">
    <location>
        <begin position="312"/>
        <end position="334"/>
    </location>
</feature>
<feature type="transmembrane region" description="Helical" evidence="1">
    <location>
        <begin position="410"/>
        <end position="433"/>
    </location>
</feature>
<dbReference type="RefSeq" id="WP_120691485.1">
    <property type="nucleotide sequence ID" value="NZ_RBNH01000002.1"/>
</dbReference>
<proteinExistence type="predicted"/>
<reference evidence="3" key="2">
    <citation type="submission" date="2018-10" db="EMBL/GenBank/DDBJ databases">
        <authorList>
            <person name="Wang Y."/>
            <person name="Wang J."/>
            <person name="Yang X."/>
            <person name="Wang Z."/>
            <person name="Huang Y."/>
        </authorList>
    </citation>
    <scope>NUCLEOTIDE SEQUENCE [LARGE SCALE GENOMIC DNA]</scope>
    <source>
        <strain evidence="3">J015</strain>
    </source>
</reference>
<dbReference type="EMBL" id="RBNH01000002">
    <property type="protein sequence ID" value="RKO26747.1"/>
    <property type="molecule type" value="Genomic_DNA"/>
</dbReference>
<feature type="transmembrane region" description="Helical" evidence="1">
    <location>
        <begin position="286"/>
        <end position="305"/>
    </location>
</feature>
<feature type="transmembrane region" description="Helical" evidence="1">
    <location>
        <begin position="137"/>
        <end position="159"/>
    </location>
</feature>
<name>A0A3B0G987_PSEPS</name>
<evidence type="ECO:0000313" key="2">
    <source>
        <dbReference type="EMBL" id="RKO26747.1"/>
    </source>
</evidence>
<evidence type="ECO:0000313" key="3">
    <source>
        <dbReference type="Proteomes" id="UP000273159"/>
    </source>
</evidence>
<evidence type="ECO:0000256" key="1">
    <source>
        <dbReference type="SAM" id="Phobius"/>
    </source>
</evidence>
<comment type="caution">
    <text evidence="2">The sequence shown here is derived from an EMBL/GenBank/DDBJ whole genome shotgun (WGS) entry which is preliminary data.</text>
</comment>
<feature type="transmembrane region" description="Helical" evidence="1">
    <location>
        <begin position="354"/>
        <end position="374"/>
    </location>
</feature>
<dbReference type="Proteomes" id="UP000273159">
    <property type="component" value="Unassembled WGS sequence"/>
</dbReference>
<feature type="transmembrane region" description="Helical" evidence="1">
    <location>
        <begin position="216"/>
        <end position="233"/>
    </location>
</feature>
<feature type="transmembrane region" description="Helical" evidence="1">
    <location>
        <begin position="263"/>
        <end position="280"/>
    </location>
</feature>
<accession>A0A3B0G987</accession>
<keyword evidence="1" id="KW-0812">Transmembrane</keyword>
<reference evidence="2 3" key="1">
    <citation type="submission" date="2018-10" db="EMBL/GenBank/DDBJ databases">
        <title>Genome-guide identification and characterization of bacteria that degrade polycyclic aromatic hydrocarbons and resist hexavalent chromium simultaneously.</title>
        <authorList>
            <person name="Feng H."/>
        </authorList>
    </citation>
    <scope>NUCLEOTIDE SEQUENCE [LARGE SCALE GENOMIC DNA]</scope>
    <source>
        <strain evidence="2 3">J015</strain>
    </source>
</reference>
<sequence length="642" mass="68682">MTQQLAAIKSRRLWQQPVASVAAVAVSGLMYWLLQVRPLTTSSGFSWQNFRQYFPYDQYSYLAIAVNVKNGNLAAVEPFTETGTNHYPRLYYVFLGLLSRLFDTDIIATWQVTGLAFQFVMVAAVSWLLIRLTGNPVFGVLGFVPSIIGTFAVAAAGNWHHALDNHGVLWGAFGVLFTLNGESAALSLAVTAICLLIGATFPLLDGRAPAGTKSRTAIVVIAAVAVGALANVQTYSFLTAVYLLVYVVGAFGLLTYGRKWHYALSVALLVAVLLGGMQIAATAGPLVTLMAGLLAAGPGFILVLLQYRLPVIAGCAGLALAASPTILGTLLGLADKDDFLTYRELSSNALGVPFWTGLLGGLVPLLMLAVILWAGVVWRNTAWLAFAVGAAVAWPLVASNDLWGANQEPYRFWIDSFTMITAAAVPVLCQVGFHGWRLWRRGVREASLEDTAPAPARSKAVNTSVGRRHGIILVAALVTITATLATSLADYSKFAEYVHDYGTASFNDPQAMAIKSAAQPLTEPGSDMRVTVDDKGRASELVMFDPCISPFRVKAVTGLPTAFYNLGLAWPENETGIREVLVQRAKGTFAQPTAEQAAIRYVLTDTGCTGSWQAQVNGTKVNETNYSNGGASATVTLWKIAD</sequence>
<keyword evidence="1" id="KW-1133">Transmembrane helix</keyword>
<dbReference type="AlphaFoldDB" id="A0A3B0G987"/>
<feature type="transmembrane region" description="Helical" evidence="1">
    <location>
        <begin position="184"/>
        <end position="204"/>
    </location>
</feature>
<organism evidence="2 3">
    <name type="scientific">Pseudarthrobacter phenanthrenivorans</name>
    <name type="common">Arthrobacter phenanthrenivorans</name>
    <dbReference type="NCBI Taxonomy" id="361575"/>
    <lineage>
        <taxon>Bacteria</taxon>
        <taxon>Bacillati</taxon>
        <taxon>Actinomycetota</taxon>
        <taxon>Actinomycetes</taxon>
        <taxon>Micrococcales</taxon>
        <taxon>Micrococcaceae</taxon>
        <taxon>Pseudarthrobacter</taxon>
    </lineage>
</organism>